<evidence type="ECO:0000256" key="4">
    <source>
        <dbReference type="ARBA" id="ARBA00015561"/>
    </source>
</evidence>
<dbReference type="EMBL" id="CCBN010000016">
    <property type="protein sequence ID" value="CDO56730.1"/>
    <property type="molecule type" value="Genomic_DNA"/>
</dbReference>
<evidence type="ECO:0000256" key="10">
    <source>
        <dbReference type="ARBA" id="ARBA00023136"/>
    </source>
</evidence>
<dbReference type="STRING" id="1173061.A0A0J9XH98"/>
<protein>
    <recommendedName>
        <fullName evidence="4 14">Dol-P-Man:Man(5)GlcNAc(2)-PP-Dol alpha-1,3-mannosyltransferase</fullName>
        <ecNumber evidence="3 14">2.4.1.258</ecNumber>
    </recommendedName>
    <alternativeName>
        <fullName evidence="14">Dol-P-Man-dependent alpha(1-3)-mannosyltransferase</fullName>
    </alternativeName>
</protein>
<feature type="transmembrane region" description="Helical" evidence="14">
    <location>
        <begin position="249"/>
        <end position="267"/>
    </location>
</feature>
<keyword evidence="15" id="KW-0732">Signal</keyword>
<dbReference type="GO" id="GO:0005789">
    <property type="term" value="C:endoplasmic reticulum membrane"/>
    <property type="evidence" value="ECO:0007669"/>
    <property type="project" value="UniProtKB-SubCell"/>
</dbReference>
<accession>A0A0J9XH98</accession>
<dbReference type="EC" id="2.4.1.258" evidence="3 14"/>
<evidence type="ECO:0000256" key="7">
    <source>
        <dbReference type="ARBA" id="ARBA00022692"/>
    </source>
</evidence>
<feature type="transmembrane region" description="Helical" evidence="14">
    <location>
        <begin position="153"/>
        <end position="182"/>
    </location>
</feature>
<evidence type="ECO:0000256" key="8">
    <source>
        <dbReference type="ARBA" id="ARBA00022824"/>
    </source>
</evidence>
<dbReference type="PANTHER" id="PTHR12646">
    <property type="entry name" value="NOT56 - RELATED"/>
    <property type="match status" value="1"/>
</dbReference>
<gene>
    <name evidence="16" type="ORF">BN980_GECA16s02122g</name>
</gene>
<name>A0A0J9XH98_GEOCN</name>
<evidence type="ECO:0000256" key="12">
    <source>
        <dbReference type="ARBA" id="ARBA00049506"/>
    </source>
</evidence>
<dbReference type="Pfam" id="PF05208">
    <property type="entry name" value="ALG3"/>
    <property type="match status" value="1"/>
</dbReference>
<dbReference type="InterPro" id="IPR007873">
    <property type="entry name" value="Glycosyltransferase_ALG3"/>
</dbReference>
<evidence type="ECO:0000313" key="17">
    <source>
        <dbReference type="Proteomes" id="UP000242525"/>
    </source>
</evidence>
<organism evidence="16 17">
    <name type="scientific">Geotrichum candidum</name>
    <name type="common">Oospora lactis</name>
    <name type="synonym">Dipodascus geotrichum</name>
    <dbReference type="NCBI Taxonomy" id="1173061"/>
    <lineage>
        <taxon>Eukaryota</taxon>
        <taxon>Fungi</taxon>
        <taxon>Dikarya</taxon>
        <taxon>Ascomycota</taxon>
        <taxon>Saccharomycotina</taxon>
        <taxon>Dipodascomycetes</taxon>
        <taxon>Dipodascales</taxon>
        <taxon>Dipodascaceae</taxon>
        <taxon>Geotrichum</taxon>
    </lineage>
</organism>
<evidence type="ECO:0000256" key="13">
    <source>
        <dbReference type="ARBA" id="ARBA00093457"/>
    </source>
</evidence>
<dbReference type="GO" id="GO:0052925">
    <property type="term" value="F:dol-P-Man:Man(5)GlcNAc(2)-PP-Dol alpha-1,3-mannosyltransferase activity"/>
    <property type="evidence" value="ECO:0007669"/>
    <property type="project" value="UniProtKB-EC"/>
</dbReference>
<dbReference type="OrthoDB" id="20028at2759"/>
<feature type="chain" id="PRO_5005325924" description="Dol-P-Man:Man(5)GlcNAc(2)-PP-Dol alpha-1,3-mannosyltransferase" evidence="15">
    <location>
        <begin position="18"/>
        <end position="425"/>
    </location>
</feature>
<evidence type="ECO:0000256" key="14">
    <source>
        <dbReference type="RuleBase" id="RU364047"/>
    </source>
</evidence>
<dbReference type="AlphaFoldDB" id="A0A0J9XH98"/>
<evidence type="ECO:0000256" key="2">
    <source>
        <dbReference type="ARBA" id="ARBA00004922"/>
    </source>
</evidence>
<keyword evidence="17" id="KW-1185">Reference proteome</keyword>
<evidence type="ECO:0000256" key="1">
    <source>
        <dbReference type="ARBA" id="ARBA00004477"/>
    </source>
</evidence>
<evidence type="ECO:0000256" key="9">
    <source>
        <dbReference type="ARBA" id="ARBA00022989"/>
    </source>
</evidence>
<sequence length="425" mass="48252">MFIPTALALVLLDTALSYIIVNKVPYTEIDWVAYMEQAKQIIAGERDYTQIRGGTGPLVYPGGHVAIFTWLYELTNEGNDVRLAQYIFMGIYLFTLFFVLFFVYRPARVPPYFLVLLVLSKRIHSIYMLRMFNDVISTLFSVFAVAALQRRLWSFSAVILSIAVSVKMNSLLYLPGAALIYLQALGPVGAFVRAAVPFLAVQFAVAVPFISAGYQKEYFSQAFEFSRVFFYKWTVNWRFVPEAIFLSKPFALVLLGAQLLLITAFCVKRGYHWLAPIKVPKIFSAVPPSTSELPALVRALLNPSHIERTQRLARITPEYVLTILVTSNLIGILCARSLHYQFYSWYFWTIPYVLSKVTPVFGHFFALVAFASQEFAWNTYPSTNTSSAVLVGCNFALVAALYVQGQLDGRARERREEEERNTKIN</sequence>
<keyword evidence="6 14" id="KW-0808">Transferase</keyword>
<dbReference type="PANTHER" id="PTHR12646:SF0">
    <property type="entry name" value="DOL-P-MAN:MAN(5)GLCNAC(2)-PP-DOL ALPHA-1,3-MANNOSYLTRANSFERASE"/>
    <property type="match status" value="1"/>
</dbReference>
<dbReference type="UniPathway" id="UPA00378"/>
<proteinExistence type="inferred from homology"/>
<keyword evidence="7 14" id="KW-0812">Transmembrane</keyword>
<evidence type="ECO:0000256" key="3">
    <source>
        <dbReference type="ARBA" id="ARBA00011964"/>
    </source>
</evidence>
<feature type="transmembrane region" description="Helical" evidence="14">
    <location>
        <begin position="83"/>
        <end position="104"/>
    </location>
</feature>
<keyword evidence="8 14" id="KW-0256">Endoplasmic reticulum</keyword>
<evidence type="ECO:0000256" key="6">
    <source>
        <dbReference type="ARBA" id="ARBA00022679"/>
    </source>
</evidence>
<keyword evidence="9 14" id="KW-1133">Transmembrane helix</keyword>
<feature type="transmembrane region" description="Helical" evidence="14">
    <location>
        <begin position="194"/>
        <end position="214"/>
    </location>
</feature>
<comment type="subcellular location">
    <subcellularLocation>
        <location evidence="1 14">Endoplasmic reticulum membrane</location>
        <topology evidence="1 14">Multi-pass membrane protein</topology>
    </subcellularLocation>
</comment>
<dbReference type="Proteomes" id="UP000242525">
    <property type="component" value="Unassembled WGS sequence"/>
</dbReference>
<evidence type="ECO:0000256" key="15">
    <source>
        <dbReference type="SAM" id="SignalP"/>
    </source>
</evidence>
<comment type="similarity">
    <text evidence="13">Belongs to the glycosyltransferase ALG3 family.</text>
</comment>
<keyword evidence="5 14" id="KW-0328">Glycosyltransferase</keyword>
<comment type="caution">
    <text evidence="16">The sequence shown here is derived from an EMBL/GenBank/DDBJ whole genome shotgun (WGS) entry which is preliminary data.</text>
</comment>
<reference evidence="16" key="1">
    <citation type="submission" date="2014-03" db="EMBL/GenBank/DDBJ databases">
        <authorList>
            <person name="Casaregola S."/>
        </authorList>
    </citation>
    <scope>NUCLEOTIDE SEQUENCE [LARGE SCALE GENOMIC DNA]</scope>
    <source>
        <strain evidence="16">CLIB 918</strain>
    </source>
</reference>
<feature type="transmembrane region" description="Helical" evidence="14">
    <location>
        <begin position="383"/>
        <end position="403"/>
    </location>
</feature>
<evidence type="ECO:0000256" key="5">
    <source>
        <dbReference type="ARBA" id="ARBA00022676"/>
    </source>
</evidence>
<comment type="pathway">
    <text evidence="2 14">Protein modification; protein glycosylation.</text>
</comment>
<feature type="transmembrane region" description="Helical" evidence="14">
    <location>
        <begin position="345"/>
        <end position="371"/>
    </location>
</feature>
<feature type="transmembrane region" description="Helical" evidence="14">
    <location>
        <begin position="319"/>
        <end position="339"/>
    </location>
</feature>
<keyword evidence="10 14" id="KW-0472">Membrane</keyword>
<comment type="function">
    <text evidence="11 14">Dol-P-Man:Man(5)GlcNAc(2)-PP-Dol alpha-1,3-mannosyltransferase that operates in the biosynthetic pathway of dolichol-linked oligosaccharides, the glycan precursors employed in protein asparagine (N)-glycosylation. The assembly of dolichol-linked oligosaccharides begins on the cytosolic side of the endoplasmic reticulum membrane and finishes in its lumen. The sequential addition of sugars to dolichol pyrophosphate produces dolichol-linked oligosaccharides containing fourteen sugars, including two GlcNAcs, nine mannoses and three glucoses. Once assembled, the oligosaccharide is transferred from the lipid to nascent proteins by oligosaccharyltransferases. In the lumen of the endoplasmic reticulum, adds the first dolichyl beta-D-mannosyl phosphate derived mannose in an alpha-1,3 linkage to Man(5)GlcNAc(2)-PP-dolichol to produce Man(6)GlcNAc(2)-PP-dolichol.</text>
</comment>
<evidence type="ECO:0000313" key="16">
    <source>
        <dbReference type="EMBL" id="CDO56730.1"/>
    </source>
</evidence>
<feature type="transmembrane region" description="Helical" evidence="14">
    <location>
        <begin position="125"/>
        <end position="147"/>
    </location>
</feature>
<evidence type="ECO:0000256" key="11">
    <source>
        <dbReference type="ARBA" id="ARBA00044743"/>
    </source>
</evidence>
<feature type="signal peptide" evidence="15">
    <location>
        <begin position="1"/>
        <end position="17"/>
    </location>
</feature>
<comment type="catalytic activity">
    <reaction evidence="12 14">
        <text>an alpha-D-Man-(1-&gt;2)-alpha-D-Man-(1-&gt;2)-alpha-D-Man-(1-&gt;3)-[alpha-D-Man-(1-&gt;6)]-beta-D-Man-(1-&gt;4)-beta-D-GlcNAc-(1-&gt;4)-alpha-D-GlcNAc-diphospho-di-trans,poly-cis-dolichol + a di-trans,poly-cis-dolichyl beta-D-mannosyl phosphate = an alpha-D-Man-(1-&gt;2)-alpha-D-Man-(1-&gt;2)-alpha-D-Man-(1-&gt;3)-[alpha-D-Man-(1-&gt;3)-alpha-D-Man-(1-&gt;6)]-beta-D-Man-(1-&gt;4)-beta-D-GlcNAc-(1-&gt;4)-alpha-D-GlcNAc-diphospho-di-trans,poly-cis-dolichol + a di-trans,poly-cis-dolichyl phosphate + H(+)</text>
        <dbReference type="Rhea" id="RHEA:29527"/>
        <dbReference type="Rhea" id="RHEA-COMP:19498"/>
        <dbReference type="Rhea" id="RHEA-COMP:19501"/>
        <dbReference type="Rhea" id="RHEA-COMP:19516"/>
        <dbReference type="Rhea" id="RHEA-COMP:19517"/>
        <dbReference type="ChEBI" id="CHEBI:15378"/>
        <dbReference type="ChEBI" id="CHEBI:57683"/>
        <dbReference type="ChEBI" id="CHEBI:58211"/>
        <dbReference type="ChEBI" id="CHEBI:132515"/>
        <dbReference type="ChEBI" id="CHEBI:132516"/>
        <dbReference type="EC" id="2.4.1.258"/>
    </reaction>
    <physiologicalReaction direction="left-to-right" evidence="12 14">
        <dbReference type="Rhea" id="RHEA:29528"/>
    </physiologicalReaction>
</comment>